<feature type="non-terminal residue" evidence="2">
    <location>
        <position position="1"/>
    </location>
</feature>
<feature type="compositionally biased region" description="Basic residues" evidence="1">
    <location>
        <begin position="94"/>
        <end position="106"/>
    </location>
</feature>
<protein>
    <submittedName>
        <fullName evidence="2">37499_t:CDS:1</fullName>
    </submittedName>
</protein>
<keyword evidence="3" id="KW-1185">Reference proteome</keyword>
<dbReference type="Proteomes" id="UP000789901">
    <property type="component" value="Unassembled WGS sequence"/>
</dbReference>
<evidence type="ECO:0000313" key="2">
    <source>
        <dbReference type="EMBL" id="CAG8837413.1"/>
    </source>
</evidence>
<feature type="compositionally biased region" description="Basic and acidic residues" evidence="1">
    <location>
        <begin position="128"/>
        <end position="137"/>
    </location>
</feature>
<feature type="region of interest" description="Disordered" evidence="1">
    <location>
        <begin position="86"/>
        <end position="137"/>
    </location>
</feature>
<evidence type="ECO:0000313" key="3">
    <source>
        <dbReference type="Proteomes" id="UP000789901"/>
    </source>
</evidence>
<organism evidence="2 3">
    <name type="scientific">Gigaspora margarita</name>
    <dbReference type="NCBI Taxonomy" id="4874"/>
    <lineage>
        <taxon>Eukaryota</taxon>
        <taxon>Fungi</taxon>
        <taxon>Fungi incertae sedis</taxon>
        <taxon>Mucoromycota</taxon>
        <taxon>Glomeromycotina</taxon>
        <taxon>Glomeromycetes</taxon>
        <taxon>Diversisporales</taxon>
        <taxon>Gigasporaceae</taxon>
        <taxon>Gigaspora</taxon>
    </lineage>
</organism>
<evidence type="ECO:0000256" key="1">
    <source>
        <dbReference type="SAM" id="MobiDB-lite"/>
    </source>
</evidence>
<sequence length="137" mass="15482">TDSLQIQSTPTNTTRFKLLNIHQNITKNLKETPIIQTLSLIASSGVKSVPSVKCKSSEETSELIDVDFINNNDNYKSETNEVNSIKTDQEKPKNLIKKKQITKKSTHTQIKEHPIRTTYGPKKSCHTTVEDVKSDKE</sequence>
<dbReference type="EMBL" id="CAJVQB010055825">
    <property type="protein sequence ID" value="CAG8837413.1"/>
    <property type="molecule type" value="Genomic_DNA"/>
</dbReference>
<gene>
    <name evidence="2" type="ORF">GMARGA_LOCUS33486</name>
</gene>
<accession>A0ABN7WPU7</accession>
<proteinExistence type="predicted"/>
<name>A0ABN7WPU7_GIGMA</name>
<reference evidence="2 3" key="1">
    <citation type="submission" date="2021-06" db="EMBL/GenBank/DDBJ databases">
        <authorList>
            <person name="Kallberg Y."/>
            <person name="Tangrot J."/>
            <person name="Rosling A."/>
        </authorList>
    </citation>
    <scope>NUCLEOTIDE SEQUENCE [LARGE SCALE GENOMIC DNA]</scope>
    <source>
        <strain evidence="2 3">120-4 pot B 10/14</strain>
    </source>
</reference>
<comment type="caution">
    <text evidence="2">The sequence shown here is derived from an EMBL/GenBank/DDBJ whole genome shotgun (WGS) entry which is preliminary data.</text>
</comment>